<feature type="domain" description="Multidrug resistance protein MdtA-like alpha-helical hairpin" evidence="5">
    <location>
        <begin position="108"/>
        <end position="176"/>
    </location>
</feature>
<dbReference type="Gene3D" id="1.10.287.470">
    <property type="entry name" value="Helix hairpin bin"/>
    <property type="match status" value="1"/>
</dbReference>
<dbReference type="Pfam" id="PF25944">
    <property type="entry name" value="Beta-barrel_RND"/>
    <property type="match status" value="1"/>
</dbReference>
<dbReference type="Gene3D" id="2.40.30.170">
    <property type="match status" value="1"/>
</dbReference>
<comment type="subcellular location">
    <subcellularLocation>
        <location evidence="1">Cell envelope</location>
    </subcellularLocation>
</comment>
<evidence type="ECO:0000256" key="4">
    <source>
        <dbReference type="SAM" id="MobiDB-lite"/>
    </source>
</evidence>
<dbReference type="AlphaFoldDB" id="A0A8J7SHG4"/>
<evidence type="ECO:0000256" key="2">
    <source>
        <dbReference type="ARBA" id="ARBA00009477"/>
    </source>
</evidence>
<feature type="domain" description="Multidrug resistance protein MdtA-like beta-barrel" evidence="7">
    <location>
        <begin position="234"/>
        <end position="297"/>
    </location>
</feature>
<feature type="region of interest" description="Disordered" evidence="4">
    <location>
        <begin position="369"/>
        <end position="415"/>
    </location>
</feature>
<evidence type="ECO:0000259" key="7">
    <source>
        <dbReference type="Pfam" id="PF25944"/>
    </source>
</evidence>
<dbReference type="InterPro" id="IPR058625">
    <property type="entry name" value="MdtA-like_BSH"/>
</dbReference>
<dbReference type="InterPro" id="IPR058624">
    <property type="entry name" value="MdtA-like_HH"/>
</dbReference>
<dbReference type="Pfam" id="PF25967">
    <property type="entry name" value="RND-MFP_C"/>
    <property type="match status" value="1"/>
</dbReference>
<proteinExistence type="inferred from homology"/>
<dbReference type="Pfam" id="PF25876">
    <property type="entry name" value="HH_MFP_RND"/>
    <property type="match status" value="1"/>
</dbReference>
<keyword evidence="10" id="KW-1185">Reference proteome</keyword>
<evidence type="ECO:0000259" key="6">
    <source>
        <dbReference type="Pfam" id="PF25917"/>
    </source>
</evidence>
<comment type="caution">
    <text evidence="9">The sequence shown here is derived from an EMBL/GenBank/DDBJ whole genome shotgun (WGS) entry which is preliminary data.</text>
</comment>
<name>A0A8J7SHG4_9BACT</name>
<comment type="similarity">
    <text evidence="2">Belongs to the membrane fusion protein (MFP) (TC 8.A.1) family.</text>
</comment>
<dbReference type="SUPFAM" id="SSF111369">
    <property type="entry name" value="HlyD-like secretion proteins"/>
    <property type="match status" value="1"/>
</dbReference>
<sequence>MKSSIKITKLPAVALIAAGGSLLTLNSCKETNNYVAPPAPKVSVQNPTTNDVTVFAKFPAQVQAIEDVVIQARVPGFLEKIEFRDGQDVKAGQRLFLIEQGEYIAARDNADAMVAKAKAELDLANASYKRMQEAFANQSVSEIAVLESEAQQQGAKATLLSAEAQLKSAELQLSYTEVISPIDGVVADRLVSTGNMVGVSGAADLTSVVSLQPLHVYFNIDERVMLSFQKLEKEENKKPTDLDLQLKLTDGSIFNETGKFDYIENTIDKSTGTLRVRALFENKERLLRPGQFARMLIPHVYENVITVPTHAIQRDMEGYYVMTVNEKNEVVRKMVKPGEISGLRRIVFEGLTVDDKVITKGLQRARPGATVAPELIESTETLDERGPEDSKAEPTDKAAEQKPAAENEAADKADK</sequence>
<feature type="coiled-coil region" evidence="3">
    <location>
        <begin position="114"/>
        <end position="172"/>
    </location>
</feature>
<dbReference type="EMBL" id="JAENIM010000009">
    <property type="protein sequence ID" value="MBK1789821.1"/>
    <property type="molecule type" value="Genomic_DNA"/>
</dbReference>
<dbReference type="NCBIfam" id="TIGR01730">
    <property type="entry name" value="RND_mfp"/>
    <property type="match status" value="1"/>
</dbReference>
<evidence type="ECO:0000259" key="8">
    <source>
        <dbReference type="Pfam" id="PF25967"/>
    </source>
</evidence>
<feature type="compositionally biased region" description="Basic and acidic residues" evidence="4">
    <location>
        <begin position="382"/>
        <end position="415"/>
    </location>
</feature>
<evidence type="ECO:0000259" key="5">
    <source>
        <dbReference type="Pfam" id="PF25876"/>
    </source>
</evidence>
<dbReference type="InterPro" id="IPR006143">
    <property type="entry name" value="RND_pump_MFP"/>
</dbReference>
<dbReference type="GO" id="GO:0030313">
    <property type="term" value="C:cell envelope"/>
    <property type="evidence" value="ECO:0007669"/>
    <property type="project" value="UniProtKB-SubCell"/>
</dbReference>
<protein>
    <submittedName>
        <fullName evidence="9">Efflux RND transporter periplasmic adaptor subunit</fullName>
    </submittedName>
</protein>
<dbReference type="InterPro" id="IPR058627">
    <property type="entry name" value="MdtA-like_C"/>
</dbReference>
<reference evidence="9" key="1">
    <citation type="submission" date="2021-01" db="EMBL/GenBank/DDBJ databases">
        <title>Modified the classification status of verrucomicrobia.</title>
        <authorList>
            <person name="Feng X."/>
        </authorList>
    </citation>
    <scope>NUCLEOTIDE SEQUENCE</scope>
    <source>
        <strain evidence="9">_KCTC 22039</strain>
    </source>
</reference>
<gene>
    <name evidence="9" type="ORF">JIN82_01495</name>
</gene>
<dbReference type="GO" id="GO:0005886">
    <property type="term" value="C:plasma membrane"/>
    <property type="evidence" value="ECO:0007669"/>
    <property type="project" value="TreeGrafter"/>
</dbReference>
<dbReference type="Gene3D" id="2.40.420.20">
    <property type="match status" value="1"/>
</dbReference>
<keyword evidence="3" id="KW-0175">Coiled coil</keyword>
<dbReference type="Gene3D" id="2.40.50.100">
    <property type="match status" value="1"/>
</dbReference>
<dbReference type="Proteomes" id="UP000624703">
    <property type="component" value="Unassembled WGS sequence"/>
</dbReference>
<dbReference type="PANTHER" id="PTHR30158:SF24">
    <property type="entry name" value="HLYD FAMILY SECRETION PROTEIN"/>
    <property type="match status" value="1"/>
</dbReference>
<feature type="domain" description="Multidrug resistance protein MdtA-like C-terminal permuted SH3" evidence="8">
    <location>
        <begin position="303"/>
        <end position="364"/>
    </location>
</feature>
<evidence type="ECO:0000313" key="10">
    <source>
        <dbReference type="Proteomes" id="UP000624703"/>
    </source>
</evidence>
<dbReference type="GO" id="GO:0046677">
    <property type="term" value="P:response to antibiotic"/>
    <property type="evidence" value="ECO:0007669"/>
    <property type="project" value="TreeGrafter"/>
</dbReference>
<dbReference type="RefSeq" id="WP_200309863.1">
    <property type="nucleotide sequence ID" value="NZ_JAENIM010000009.1"/>
</dbReference>
<accession>A0A8J7SHG4</accession>
<evidence type="ECO:0000313" key="9">
    <source>
        <dbReference type="EMBL" id="MBK1789821.1"/>
    </source>
</evidence>
<dbReference type="Pfam" id="PF25917">
    <property type="entry name" value="BSH_RND"/>
    <property type="match status" value="1"/>
</dbReference>
<dbReference type="PANTHER" id="PTHR30158">
    <property type="entry name" value="ACRA/E-RELATED COMPONENT OF DRUG EFFLUX TRANSPORTER"/>
    <property type="match status" value="1"/>
</dbReference>
<feature type="domain" description="Multidrug resistance protein MdtA-like barrel-sandwich hybrid" evidence="6">
    <location>
        <begin position="67"/>
        <end position="199"/>
    </location>
</feature>
<organism evidence="9 10">
    <name type="scientific">Persicirhabdus sediminis</name>
    <dbReference type="NCBI Taxonomy" id="454144"/>
    <lineage>
        <taxon>Bacteria</taxon>
        <taxon>Pseudomonadati</taxon>
        <taxon>Verrucomicrobiota</taxon>
        <taxon>Verrucomicrobiia</taxon>
        <taxon>Verrucomicrobiales</taxon>
        <taxon>Verrucomicrobiaceae</taxon>
        <taxon>Persicirhabdus</taxon>
    </lineage>
</organism>
<dbReference type="InterPro" id="IPR058626">
    <property type="entry name" value="MdtA-like_b-barrel"/>
</dbReference>
<evidence type="ECO:0000256" key="1">
    <source>
        <dbReference type="ARBA" id="ARBA00004196"/>
    </source>
</evidence>
<dbReference type="GO" id="GO:0022857">
    <property type="term" value="F:transmembrane transporter activity"/>
    <property type="evidence" value="ECO:0007669"/>
    <property type="project" value="InterPro"/>
</dbReference>
<evidence type="ECO:0000256" key="3">
    <source>
        <dbReference type="SAM" id="Coils"/>
    </source>
</evidence>